<comment type="caution">
    <text evidence="1">The sequence shown here is derived from an EMBL/GenBank/DDBJ whole genome shotgun (WGS) entry which is preliminary data.</text>
</comment>
<evidence type="ECO:0000313" key="1">
    <source>
        <dbReference type="EMBL" id="KAK9912483.1"/>
    </source>
</evidence>
<name>A0AAW1VYK6_RUBAR</name>
<proteinExistence type="predicted"/>
<gene>
    <name evidence="1" type="ORF">M0R45_036345</name>
</gene>
<evidence type="ECO:0000313" key="2">
    <source>
        <dbReference type="Proteomes" id="UP001457282"/>
    </source>
</evidence>
<sequence length="362" mass="40975">MYRQGLAAAARLRGGIGLGALRGDQKKEMMMRKINSSFSDDQFFIRRNKLVCLFFFSSSSFHGDEGGVTEGWRSRLEERSLPLMPLRVLHSKPPNSHSPLNIIVNSQRPCWRWTGNSTVSTQEAGQQYYSTSSVGDRYLRRRYPEESPPAFAVLDPAVSSQGQPEKGWIELHSPLANTLPFVKGCWGDTANINHPRGTLIFTHQSDFTYYVTRSPDQINNMSVQVLLVSHNLDSLKALNPPLQLDQIIPIPPEFLNDRSLGAENGLTESCLVHLGGQKVCLILHKYFYSLFFTDEIGEELFDDSGRNKGILRLITFEYEVTPNLDIQCRFCTARNFEYYTKLPNNEYGTITTLASLTKAFVM</sequence>
<reference evidence="1 2" key="1">
    <citation type="journal article" date="2023" name="G3 (Bethesda)">
        <title>A chromosome-length genome assembly and annotation of blackberry (Rubus argutus, cv. 'Hillquist').</title>
        <authorList>
            <person name="Bruna T."/>
            <person name="Aryal R."/>
            <person name="Dudchenko O."/>
            <person name="Sargent D.J."/>
            <person name="Mead D."/>
            <person name="Buti M."/>
            <person name="Cavallini A."/>
            <person name="Hytonen T."/>
            <person name="Andres J."/>
            <person name="Pham M."/>
            <person name="Weisz D."/>
            <person name="Mascagni F."/>
            <person name="Usai G."/>
            <person name="Natali L."/>
            <person name="Bassil N."/>
            <person name="Fernandez G.E."/>
            <person name="Lomsadze A."/>
            <person name="Armour M."/>
            <person name="Olukolu B."/>
            <person name="Poorten T."/>
            <person name="Britton C."/>
            <person name="Davik J."/>
            <person name="Ashrafi H."/>
            <person name="Aiden E.L."/>
            <person name="Borodovsky M."/>
            <person name="Worthington M."/>
        </authorList>
    </citation>
    <scope>NUCLEOTIDE SEQUENCE [LARGE SCALE GENOMIC DNA]</scope>
    <source>
        <strain evidence="1">PI 553951</strain>
    </source>
</reference>
<keyword evidence="2" id="KW-1185">Reference proteome</keyword>
<accession>A0AAW1VYK6</accession>
<dbReference type="EMBL" id="JBEDUW010000007">
    <property type="protein sequence ID" value="KAK9912483.1"/>
    <property type="molecule type" value="Genomic_DNA"/>
</dbReference>
<protein>
    <submittedName>
        <fullName evidence="1">Uncharacterized protein</fullName>
    </submittedName>
</protein>
<dbReference type="AlphaFoldDB" id="A0AAW1VYK6"/>
<dbReference type="Proteomes" id="UP001457282">
    <property type="component" value="Unassembled WGS sequence"/>
</dbReference>
<organism evidence="1 2">
    <name type="scientific">Rubus argutus</name>
    <name type="common">Southern blackberry</name>
    <dbReference type="NCBI Taxonomy" id="59490"/>
    <lineage>
        <taxon>Eukaryota</taxon>
        <taxon>Viridiplantae</taxon>
        <taxon>Streptophyta</taxon>
        <taxon>Embryophyta</taxon>
        <taxon>Tracheophyta</taxon>
        <taxon>Spermatophyta</taxon>
        <taxon>Magnoliopsida</taxon>
        <taxon>eudicotyledons</taxon>
        <taxon>Gunneridae</taxon>
        <taxon>Pentapetalae</taxon>
        <taxon>rosids</taxon>
        <taxon>fabids</taxon>
        <taxon>Rosales</taxon>
        <taxon>Rosaceae</taxon>
        <taxon>Rosoideae</taxon>
        <taxon>Rosoideae incertae sedis</taxon>
        <taxon>Rubus</taxon>
    </lineage>
</organism>